<dbReference type="Pfam" id="PF13561">
    <property type="entry name" value="adh_short_C2"/>
    <property type="match status" value="1"/>
</dbReference>
<dbReference type="PANTHER" id="PTHR42760">
    <property type="entry name" value="SHORT-CHAIN DEHYDROGENASES/REDUCTASES FAMILY MEMBER"/>
    <property type="match status" value="1"/>
</dbReference>
<accession>A0A0D1ZAA6</accession>
<dbReference type="PRINTS" id="PR00081">
    <property type="entry name" value="GDHRDH"/>
</dbReference>
<dbReference type="EMBL" id="KN847523">
    <property type="protein sequence ID" value="KIV91607.1"/>
    <property type="molecule type" value="Genomic_DNA"/>
</dbReference>
<organism evidence="3 4">
    <name type="scientific">Exophiala mesophila</name>
    <name type="common">Black yeast-like fungus</name>
    <dbReference type="NCBI Taxonomy" id="212818"/>
    <lineage>
        <taxon>Eukaryota</taxon>
        <taxon>Fungi</taxon>
        <taxon>Dikarya</taxon>
        <taxon>Ascomycota</taxon>
        <taxon>Pezizomycotina</taxon>
        <taxon>Eurotiomycetes</taxon>
        <taxon>Chaetothyriomycetidae</taxon>
        <taxon>Chaetothyriales</taxon>
        <taxon>Herpotrichiellaceae</taxon>
        <taxon>Exophiala</taxon>
    </lineage>
</organism>
<dbReference type="GeneID" id="27323970"/>
<dbReference type="InterPro" id="IPR002347">
    <property type="entry name" value="SDR_fam"/>
</dbReference>
<dbReference type="PROSITE" id="PS00061">
    <property type="entry name" value="ADH_SHORT"/>
    <property type="match status" value="1"/>
</dbReference>
<keyword evidence="2" id="KW-0521">NADP</keyword>
<evidence type="ECO:0000313" key="4">
    <source>
        <dbReference type="Proteomes" id="UP000054302"/>
    </source>
</evidence>
<dbReference type="AlphaFoldDB" id="A0A0D1ZAA6"/>
<dbReference type="VEuPathDB" id="FungiDB:PV10_06125"/>
<evidence type="ECO:0000256" key="1">
    <source>
        <dbReference type="ARBA" id="ARBA00006484"/>
    </source>
</evidence>
<dbReference type="InterPro" id="IPR020904">
    <property type="entry name" value="Sc_DH/Rdtase_CS"/>
</dbReference>
<gene>
    <name evidence="3" type="ORF">PV10_06125</name>
</gene>
<reference evidence="3 4" key="1">
    <citation type="submission" date="2015-01" db="EMBL/GenBank/DDBJ databases">
        <title>The Genome Sequence of Exophiala mesophila CBS40295.</title>
        <authorList>
            <consortium name="The Broad Institute Genomics Platform"/>
            <person name="Cuomo C."/>
            <person name="de Hoog S."/>
            <person name="Gorbushina A."/>
            <person name="Stielow B."/>
            <person name="Teixiera M."/>
            <person name="Abouelleil A."/>
            <person name="Chapman S.B."/>
            <person name="Priest M."/>
            <person name="Young S.K."/>
            <person name="Wortman J."/>
            <person name="Nusbaum C."/>
            <person name="Birren B."/>
        </authorList>
    </citation>
    <scope>NUCLEOTIDE SEQUENCE [LARGE SCALE GENOMIC DNA]</scope>
    <source>
        <strain evidence="3 4">CBS 40295</strain>
    </source>
</reference>
<name>A0A0D1ZAA6_EXOME</name>
<comment type="similarity">
    <text evidence="1">Belongs to the short-chain dehydrogenases/reductases (SDR) family.</text>
</comment>
<dbReference type="HOGENOM" id="CLU_010194_1_0_1"/>
<keyword evidence="4" id="KW-1185">Reference proteome</keyword>
<dbReference type="SUPFAM" id="SSF51735">
    <property type="entry name" value="NAD(P)-binding Rossmann-fold domains"/>
    <property type="match status" value="1"/>
</dbReference>
<evidence type="ECO:0000313" key="3">
    <source>
        <dbReference type="EMBL" id="KIV91607.1"/>
    </source>
</evidence>
<dbReference type="FunFam" id="3.40.50.720:FF:000084">
    <property type="entry name" value="Short-chain dehydrogenase reductase"/>
    <property type="match status" value="1"/>
</dbReference>
<dbReference type="Proteomes" id="UP000054302">
    <property type="component" value="Unassembled WGS sequence"/>
</dbReference>
<proteinExistence type="inferred from homology"/>
<evidence type="ECO:0000256" key="2">
    <source>
        <dbReference type="ARBA" id="ARBA00022857"/>
    </source>
</evidence>
<dbReference type="PANTHER" id="PTHR42760:SF40">
    <property type="entry name" value="3-OXOACYL-[ACYL-CARRIER-PROTEIN] REDUCTASE, CHLOROPLASTIC"/>
    <property type="match status" value="1"/>
</dbReference>
<protein>
    <submittedName>
        <fullName evidence="3">Uncharacterized protein</fullName>
    </submittedName>
</protein>
<dbReference type="PRINTS" id="PR00080">
    <property type="entry name" value="SDRFAMILY"/>
</dbReference>
<dbReference type="CDD" id="cd05233">
    <property type="entry name" value="SDR_c"/>
    <property type="match status" value="1"/>
</dbReference>
<sequence length="255" mass="27358">MGSFQGQTIVVTGGNSGIGLGTVLVLVERGATVWTCDIGNEASDELRLHIDNGKVHFRGGVDVSSREASTKFMDEVVQTSGRLDGLFNNAGIGLYEGEIASDENFSRMFEVNVRGTWNFATYAFRVMQKQEPRGKWQSRGNIVNNSSQAGIKGFQAIAAYCGTKHAVIGLTRAWGVEFAPYGIRVNAVAPGVIQTPALTARIRDEPGWVDTIPKIPQGRFGETEEVGSTVAFLLGDDSSHITSQVIPISGGITPH</sequence>
<dbReference type="OMA" id="FHANPGY"/>
<dbReference type="STRING" id="212818.A0A0D1ZAA6"/>
<dbReference type="Gene3D" id="3.40.50.720">
    <property type="entry name" value="NAD(P)-binding Rossmann-like Domain"/>
    <property type="match status" value="1"/>
</dbReference>
<dbReference type="InterPro" id="IPR036291">
    <property type="entry name" value="NAD(P)-bd_dom_sf"/>
</dbReference>
<dbReference type="GO" id="GO:0030497">
    <property type="term" value="P:fatty acid elongation"/>
    <property type="evidence" value="ECO:0007669"/>
    <property type="project" value="TreeGrafter"/>
</dbReference>
<dbReference type="GO" id="GO:0016616">
    <property type="term" value="F:oxidoreductase activity, acting on the CH-OH group of donors, NAD or NADP as acceptor"/>
    <property type="evidence" value="ECO:0007669"/>
    <property type="project" value="TreeGrafter"/>
</dbReference>
<dbReference type="RefSeq" id="XP_016223181.1">
    <property type="nucleotide sequence ID" value="XM_016370888.1"/>
</dbReference>
<dbReference type="OrthoDB" id="1669814at2759"/>